<gene>
    <name evidence="2" type="ORF">V6N11_030042</name>
</gene>
<keyword evidence="3" id="KW-1185">Reference proteome</keyword>
<dbReference type="EMBL" id="JBBPBN010000057">
    <property type="protein sequence ID" value="KAK8988661.1"/>
    <property type="molecule type" value="Genomic_DNA"/>
</dbReference>
<reference evidence="2 3" key="1">
    <citation type="journal article" date="2024" name="G3 (Bethesda)">
        <title>Genome assembly of Hibiscus sabdariffa L. provides insights into metabolisms of medicinal natural products.</title>
        <authorList>
            <person name="Kim T."/>
        </authorList>
    </citation>
    <scope>NUCLEOTIDE SEQUENCE [LARGE SCALE GENOMIC DNA]</scope>
    <source>
        <strain evidence="2">TK-2024</strain>
        <tissue evidence="2">Old leaves</tissue>
    </source>
</reference>
<evidence type="ECO:0000313" key="3">
    <source>
        <dbReference type="Proteomes" id="UP001396334"/>
    </source>
</evidence>
<organism evidence="2 3">
    <name type="scientific">Hibiscus sabdariffa</name>
    <name type="common">roselle</name>
    <dbReference type="NCBI Taxonomy" id="183260"/>
    <lineage>
        <taxon>Eukaryota</taxon>
        <taxon>Viridiplantae</taxon>
        <taxon>Streptophyta</taxon>
        <taxon>Embryophyta</taxon>
        <taxon>Tracheophyta</taxon>
        <taxon>Spermatophyta</taxon>
        <taxon>Magnoliopsida</taxon>
        <taxon>eudicotyledons</taxon>
        <taxon>Gunneridae</taxon>
        <taxon>Pentapetalae</taxon>
        <taxon>rosids</taxon>
        <taxon>malvids</taxon>
        <taxon>Malvales</taxon>
        <taxon>Malvaceae</taxon>
        <taxon>Malvoideae</taxon>
        <taxon>Hibiscus</taxon>
    </lineage>
</organism>
<comment type="caution">
    <text evidence="2">The sequence shown here is derived from an EMBL/GenBank/DDBJ whole genome shotgun (WGS) entry which is preliminary data.</text>
</comment>
<proteinExistence type="predicted"/>
<sequence>MLLAQPLASSLALLPTVPSMASETATNIRLSIEMLVSMAADVHTYPSVGVKSAGKPQAPGLIVESPSDKGLCSVYVV</sequence>
<protein>
    <submittedName>
        <fullName evidence="2">Uncharacterized protein</fullName>
    </submittedName>
</protein>
<keyword evidence="1" id="KW-0732">Signal</keyword>
<accession>A0ABR2PJP6</accession>
<name>A0ABR2PJP6_9ROSI</name>
<evidence type="ECO:0000313" key="2">
    <source>
        <dbReference type="EMBL" id="KAK8988661.1"/>
    </source>
</evidence>
<feature type="chain" id="PRO_5045594720" evidence="1">
    <location>
        <begin position="22"/>
        <end position="77"/>
    </location>
</feature>
<feature type="signal peptide" evidence="1">
    <location>
        <begin position="1"/>
        <end position="21"/>
    </location>
</feature>
<dbReference type="Proteomes" id="UP001396334">
    <property type="component" value="Unassembled WGS sequence"/>
</dbReference>
<evidence type="ECO:0000256" key="1">
    <source>
        <dbReference type="SAM" id="SignalP"/>
    </source>
</evidence>